<name>A0ABW0H3Y8_9HYPH</name>
<evidence type="ECO:0000313" key="1">
    <source>
        <dbReference type="EMBL" id="MFC5391635.1"/>
    </source>
</evidence>
<organism evidence="1 2">
    <name type="scientific">Bosea vestrisii</name>
    <dbReference type="NCBI Taxonomy" id="151416"/>
    <lineage>
        <taxon>Bacteria</taxon>
        <taxon>Pseudomonadati</taxon>
        <taxon>Pseudomonadota</taxon>
        <taxon>Alphaproteobacteria</taxon>
        <taxon>Hyphomicrobiales</taxon>
        <taxon>Boseaceae</taxon>
        <taxon>Bosea</taxon>
    </lineage>
</organism>
<accession>A0ABW0H3Y8</accession>
<dbReference type="RefSeq" id="WP_377006439.1">
    <property type="nucleotide sequence ID" value="NZ_JBHSLV010000007.1"/>
</dbReference>
<dbReference type="Proteomes" id="UP001596104">
    <property type="component" value="Unassembled WGS sequence"/>
</dbReference>
<protein>
    <submittedName>
        <fullName evidence="1">Uncharacterized protein</fullName>
    </submittedName>
</protein>
<evidence type="ECO:0000313" key="2">
    <source>
        <dbReference type="Proteomes" id="UP001596104"/>
    </source>
</evidence>
<proteinExistence type="predicted"/>
<keyword evidence="2" id="KW-1185">Reference proteome</keyword>
<dbReference type="EMBL" id="JBHSLV010000007">
    <property type="protein sequence ID" value="MFC5391635.1"/>
    <property type="molecule type" value="Genomic_DNA"/>
</dbReference>
<comment type="caution">
    <text evidence="1">The sequence shown here is derived from an EMBL/GenBank/DDBJ whole genome shotgun (WGS) entry which is preliminary data.</text>
</comment>
<sequence>MKIIGIEAFLSWAYIEELPKAGREPVMMGRGGSFDVGGYASGWDAVSQQGELLAEMVNDGRPNQYGVLPIAIDCGPPHPDALAAHAAISALDHWDVGFPGDWNPLADMNLAAADIADCVGRARGRILLTDGKGQVRFRQRPAELVRHHAIMRTAPGWQAKAPVASFVLGQNGKPAWFRKVAVTEGVTTAEREVDGFNPKSRRPWHDAYKKMMLTPDPMLAAVDRAEYEVWHAALDEVRRTLATPGVLTGHLIQQSTRPARPWEKPVAR</sequence>
<gene>
    <name evidence="1" type="ORF">ACFPPC_03150</name>
</gene>
<reference evidence="2" key="1">
    <citation type="journal article" date="2019" name="Int. J. Syst. Evol. Microbiol.">
        <title>The Global Catalogue of Microorganisms (GCM) 10K type strain sequencing project: providing services to taxonomists for standard genome sequencing and annotation.</title>
        <authorList>
            <consortium name="The Broad Institute Genomics Platform"/>
            <consortium name="The Broad Institute Genome Sequencing Center for Infectious Disease"/>
            <person name="Wu L."/>
            <person name="Ma J."/>
        </authorList>
    </citation>
    <scope>NUCLEOTIDE SEQUENCE [LARGE SCALE GENOMIC DNA]</scope>
    <source>
        <strain evidence="2">CGMCC 1.16326</strain>
    </source>
</reference>